<gene>
    <name evidence="12" type="ORF">A2704_02270</name>
</gene>
<evidence type="ECO:0000256" key="6">
    <source>
        <dbReference type="ARBA" id="ARBA00022723"/>
    </source>
</evidence>
<evidence type="ECO:0000256" key="3">
    <source>
        <dbReference type="ARBA" id="ARBA00004885"/>
    </source>
</evidence>
<dbReference type="PANTHER" id="PTHR21371">
    <property type="entry name" value="KETOL-ACID REDUCTOISOMERASE, MITOCHONDRIAL"/>
    <property type="match status" value="1"/>
</dbReference>
<evidence type="ECO:0000256" key="7">
    <source>
        <dbReference type="ARBA" id="ARBA00022842"/>
    </source>
</evidence>
<evidence type="ECO:0000259" key="11">
    <source>
        <dbReference type="PROSITE" id="PS51850"/>
    </source>
</evidence>
<keyword evidence="9" id="KW-0100">Branched-chain amino acid biosynthesis</keyword>
<dbReference type="Pfam" id="PF01450">
    <property type="entry name" value="KARI_C"/>
    <property type="match status" value="1"/>
</dbReference>
<comment type="pathway">
    <text evidence="2">Amino-acid biosynthesis; L-valine biosynthesis; L-valine from pyruvate: step 2/4.</text>
</comment>
<organism evidence="12 13">
    <name type="scientific">Candidatus Kaiserbacteria bacterium RIFCSPHIGHO2_01_FULL_54_36b</name>
    <dbReference type="NCBI Taxonomy" id="1798483"/>
    <lineage>
        <taxon>Bacteria</taxon>
        <taxon>Candidatus Kaiseribacteriota</taxon>
    </lineage>
</organism>
<feature type="domain" description="KARI N-terminal Rossmann" evidence="11">
    <location>
        <begin position="19"/>
        <end position="218"/>
    </location>
</feature>
<dbReference type="GO" id="GO:0009099">
    <property type="term" value="P:L-valine biosynthetic process"/>
    <property type="evidence" value="ECO:0007669"/>
    <property type="project" value="UniProtKB-UniPathway"/>
</dbReference>
<accession>A0A1F6CMY3</accession>
<evidence type="ECO:0000256" key="10">
    <source>
        <dbReference type="ARBA" id="ARBA00032744"/>
    </source>
</evidence>
<evidence type="ECO:0000256" key="4">
    <source>
        <dbReference type="ARBA" id="ARBA00010318"/>
    </source>
</evidence>
<dbReference type="EMBL" id="MFKW01000051">
    <property type="protein sequence ID" value="OGG50495.1"/>
    <property type="molecule type" value="Genomic_DNA"/>
</dbReference>
<dbReference type="InterPro" id="IPR000506">
    <property type="entry name" value="KARI_C"/>
</dbReference>
<comment type="cofactor">
    <cofactor evidence="1">
        <name>Mg(2+)</name>
        <dbReference type="ChEBI" id="CHEBI:18420"/>
    </cofactor>
</comment>
<keyword evidence="5" id="KW-0028">Amino-acid biosynthesis</keyword>
<dbReference type="Gene3D" id="1.10.1040.10">
    <property type="entry name" value="N-(1-d-carboxylethyl)-l-norvaline Dehydrogenase, domain 2"/>
    <property type="match status" value="1"/>
</dbReference>
<dbReference type="Gene3D" id="3.40.50.720">
    <property type="entry name" value="NAD(P)-binding Rossmann-like Domain"/>
    <property type="match status" value="1"/>
</dbReference>
<dbReference type="Proteomes" id="UP000176445">
    <property type="component" value="Unassembled WGS sequence"/>
</dbReference>
<keyword evidence="6" id="KW-0479">Metal-binding</keyword>
<evidence type="ECO:0000256" key="5">
    <source>
        <dbReference type="ARBA" id="ARBA00022605"/>
    </source>
</evidence>
<dbReference type="GO" id="GO:0004455">
    <property type="term" value="F:ketol-acid reductoisomerase activity"/>
    <property type="evidence" value="ECO:0007669"/>
    <property type="project" value="InterPro"/>
</dbReference>
<dbReference type="InterPro" id="IPR013328">
    <property type="entry name" value="6PGD_dom2"/>
</dbReference>
<dbReference type="AlphaFoldDB" id="A0A1F6CMY3"/>
<dbReference type="GO" id="GO:0046872">
    <property type="term" value="F:metal ion binding"/>
    <property type="evidence" value="ECO:0007669"/>
    <property type="project" value="UniProtKB-KW"/>
</dbReference>
<comment type="pathway">
    <text evidence="3">Amino-acid biosynthesis; L-isoleucine biosynthesis; L-isoleucine from 2-oxobutanoate: step 2/4.</text>
</comment>
<keyword evidence="7" id="KW-0460">Magnesium</keyword>
<dbReference type="SUPFAM" id="SSF48179">
    <property type="entry name" value="6-phosphogluconate dehydrogenase C-terminal domain-like"/>
    <property type="match status" value="1"/>
</dbReference>
<dbReference type="InterPro" id="IPR013116">
    <property type="entry name" value="KARI_N"/>
</dbReference>
<dbReference type="PROSITE" id="PS51850">
    <property type="entry name" value="KARI_N"/>
    <property type="match status" value="1"/>
</dbReference>
<evidence type="ECO:0000313" key="13">
    <source>
        <dbReference type="Proteomes" id="UP000176445"/>
    </source>
</evidence>
<evidence type="ECO:0000256" key="8">
    <source>
        <dbReference type="ARBA" id="ARBA00023002"/>
    </source>
</evidence>
<dbReference type="GO" id="GO:0009097">
    <property type="term" value="P:isoleucine biosynthetic process"/>
    <property type="evidence" value="ECO:0007669"/>
    <property type="project" value="UniProtKB-UniPathway"/>
</dbReference>
<dbReference type="SUPFAM" id="SSF51735">
    <property type="entry name" value="NAD(P)-binding Rossmann-fold domains"/>
    <property type="match status" value="1"/>
</dbReference>
<protein>
    <recommendedName>
        <fullName evidence="10">Acetohydroxy-acid isomeroreductase</fullName>
    </recommendedName>
</protein>
<name>A0A1F6CMY3_9BACT</name>
<evidence type="ECO:0000256" key="9">
    <source>
        <dbReference type="ARBA" id="ARBA00023304"/>
    </source>
</evidence>
<proteinExistence type="inferred from homology"/>
<dbReference type="InterPro" id="IPR013023">
    <property type="entry name" value="KARI"/>
</dbReference>
<sequence>MAAAPVFEKREIRFPDTTEHIVVGGRDKFHLLQKAFLGVRQIGVIGWASQATAQAQNLRDSLEGFGISVVVGLRQGSPSFAKAAAAGFSVENGTAGEMFDVIARSDHVLILIADAAQAELYDPIQQAMRPGACLGFSHGFVLAHMKNVVARFRDDIDVIGVCPKGMGASVRLLYQQGKEENGAGINASYAIEQDVSGNAENLAIGWAIAIGSPTVFQTTLTNEYLSDISGERGTLLAGVWAVSEGMNDYFIGEGSLPQEAFIRSAMSITGPISKKISDGGLRAIADGLSGEEQDRFFRTLQLGYEAAMPIVEQIYNEVLSGREVAGVVDQSNALKKHPWTRVDGTKMWRTGQEVRKNTNIEVPLEPATAGAYLAIMLAQVDVLRANGHPWSEVINETIIEATDSLNPYMAARGIQYLVDNCSTTARLGARKWGPQFRQMVVGDILPKINTSPADQSFRDWFYNHPVHEAHRVCSQFKPSVSISVQ</sequence>
<keyword evidence="8" id="KW-0560">Oxidoreductase</keyword>
<dbReference type="Pfam" id="PF07991">
    <property type="entry name" value="KARI_N"/>
    <property type="match status" value="1"/>
</dbReference>
<comment type="caution">
    <text evidence="12">The sequence shown here is derived from an EMBL/GenBank/DDBJ whole genome shotgun (WGS) entry which is preliminary data.</text>
</comment>
<dbReference type="PANTHER" id="PTHR21371:SF1">
    <property type="entry name" value="KETOL-ACID REDUCTOISOMERASE, MITOCHONDRIAL"/>
    <property type="match status" value="1"/>
</dbReference>
<dbReference type="InterPro" id="IPR036291">
    <property type="entry name" value="NAD(P)-bd_dom_sf"/>
</dbReference>
<evidence type="ECO:0000256" key="1">
    <source>
        <dbReference type="ARBA" id="ARBA00001946"/>
    </source>
</evidence>
<evidence type="ECO:0000313" key="12">
    <source>
        <dbReference type="EMBL" id="OGG50495.1"/>
    </source>
</evidence>
<dbReference type="UniPathway" id="UPA00047">
    <property type="reaction ID" value="UER00056"/>
</dbReference>
<comment type="similarity">
    <text evidence="4">Belongs to the ketol-acid reductoisomerase family.</text>
</comment>
<reference evidence="12 13" key="1">
    <citation type="journal article" date="2016" name="Nat. Commun.">
        <title>Thousands of microbial genomes shed light on interconnected biogeochemical processes in an aquifer system.</title>
        <authorList>
            <person name="Anantharaman K."/>
            <person name="Brown C.T."/>
            <person name="Hug L.A."/>
            <person name="Sharon I."/>
            <person name="Castelle C.J."/>
            <person name="Probst A.J."/>
            <person name="Thomas B.C."/>
            <person name="Singh A."/>
            <person name="Wilkins M.J."/>
            <person name="Karaoz U."/>
            <person name="Brodie E.L."/>
            <person name="Williams K.H."/>
            <person name="Hubbard S.S."/>
            <person name="Banfield J.F."/>
        </authorList>
    </citation>
    <scope>NUCLEOTIDE SEQUENCE [LARGE SCALE GENOMIC DNA]</scope>
</reference>
<dbReference type="InterPro" id="IPR008927">
    <property type="entry name" value="6-PGluconate_DH-like_C_sf"/>
</dbReference>
<dbReference type="UniPathway" id="UPA00049">
    <property type="reaction ID" value="UER00060"/>
</dbReference>
<evidence type="ECO:0000256" key="2">
    <source>
        <dbReference type="ARBA" id="ARBA00004864"/>
    </source>
</evidence>